<organism evidence="2 3">
    <name type="scientific">Brassica napus</name>
    <name type="common">Rape</name>
    <dbReference type="NCBI Taxonomy" id="3708"/>
    <lineage>
        <taxon>Eukaryota</taxon>
        <taxon>Viridiplantae</taxon>
        <taxon>Streptophyta</taxon>
        <taxon>Embryophyta</taxon>
        <taxon>Tracheophyta</taxon>
        <taxon>Spermatophyta</taxon>
        <taxon>Magnoliopsida</taxon>
        <taxon>eudicotyledons</taxon>
        <taxon>Gunneridae</taxon>
        <taxon>Pentapetalae</taxon>
        <taxon>rosids</taxon>
        <taxon>malvids</taxon>
        <taxon>Brassicales</taxon>
        <taxon>Brassicaceae</taxon>
        <taxon>Brassiceae</taxon>
        <taxon>Brassica</taxon>
    </lineage>
</organism>
<dbReference type="Proteomes" id="UP000824890">
    <property type="component" value="Unassembled WGS sequence"/>
</dbReference>
<comment type="caution">
    <text evidence="2">The sequence shown here is derived from an EMBL/GenBank/DDBJ whole genome shotgun (WGS) entry which is preliminary data.</text>
</comment>
<name>A0ABQ8BYR5_BRANA</name>
<evidence type="ECO:0000256" key="1">
    <source>
        <dbReference type="SAM" id="MobiDB-lite"/>
    </source>
</evidence>
<dbReference type="EMBL" id="JAGKQM010000009">
    <property type="protein sequence ID" value="KAH0909336.1"/>
    <property type="molecule type" value="Genomic_DNA"/>
</dbReference>
<protein>
    <submittedName>
        <fullName evidence="2">Uncharacterized protein</fullName>
    </submittedName>
</protein>
<reference evidence="2 3" key="1">
    <citation type="submission" date="2021-05" db="EMBL/GenBank/DDBJ databases">
        <title>Genome Assembly of Synthetic Allotetraploid Brassica napus Reveals Homoeologous Exchanges between Subgenomes.</title>
        <authorList>
            <person name="Davis J.T."/>
        </authorList>
    </citation>
    <scope>NUCLEOTIDE SEQUENCE [LARGE SCALE GENOMIC DNA]</scope>
    <source>
        <strain evidence="3">cv. Da-Ae</strain>
        <tissue evidence="2">Seedling</tissue>
    </source>
</reference>
<sequence>MSVLSSEHFFLHGFWSSPLRLHSPVDDCLVGALMPRLSIIVGVTREMKVTLDPSSPVLMRGGGWRLPQFHRRRSSFREEEAQSVPSSPAFDLGGRDFVQTIELSGGKPRQRRRAMVSRRLSSLGAPAKRGDGGKCRWLCEDGTFKSRRATRGGRMSQILTCVKAHASLTRV</sequence>
<keyword evidence="3" id="KW-1185">Reference proteome</keyword>
<accession>A0ABQ8BYR5</accession>
<gene>
    <name evidence="2" type="ORF">HID58_032657</name>
</gene>
<proteinExistence type="predicted"/>
<evidence type="ECO:0000313" key="3">
    <source>
        <dbReference type="Proteomes" id="UP000824890"/>
    </source>
</evidence>
<evidence type="ECO:0000313" key="2">
    <source>
        <dbReference type="EMBL" id="KAH0909336.1"/>
    </source>
</evidence>
<feature type="region of interest" description="Disordered" evidence="1">
    <location>
        <begin position="106"/>
        <end position="127"/>
    </location>
</feature>